<accession>A0AAW1FTK5</accession>
<gene>
    <name evidence="2" type="ORF">VZT92_005602</name>
</gene>
<proteinExistence type="predicted"/>
<dbReference type="AlphaFoldDB" id="A0AAW1FTK5"/>
<evidence type="ECO:0000313" key="3">
    <source>
        <dbReference type="Proteomes" id="UP001488805"/>
    </source>
</evidence>
<dbReference type="Proteomes" id="UP001488805">
    <property type="component" value="Unassembled WGS sequence"/>
</dbReference>
<dbReference type="EMBL" id="JBCEZU010000034">
    <property type="protein sequence ID" value="KAK9538041.1"/>
    <property type="molecule type" value="Genomic_DNA"/>
</dbReference>
<protein>
    <submittedName>
        <fullName evidence="2">Uncharacterized protein</fullName>
    </submittedName>
</protein>
<feature type="compositionally biased region" description="Polar residues" evidence="1">
    <location>
        <begin position="63"/>
        <end position="72"/>
    </location>
</feature>
<evidence type="ECO:0000313" key="2">
    <source>
        <dbReference type="EMBL" id="KAK9538041.1"/>
    </source>
</evidence>
<feature type="region of interest" description="Disordered" evidence="1">
    <location>
        <begin position="44"/>
        <end position="72"/>
    </location>
</feature>
<comment type="caution">
    <text evidence="2">The sequence shown here is derived from an EMBL/GenBank/DDBJ whole genome shotgun (WGS) entry which is preliminary data.</text>
</comment>
<reference evidence="2 3" key="1">
    <citation type="journal article" date="2024" name="Genome Biol. Evol.">
        <title>Chromosome-level genome assembly of the viviparous eelpout Zoarces viviparus.</title>
        <authorList>
            <person name="Fuhrmann N."/>
            <person name="Brasseur M.V."/>
            <person name="Bakowski C.E."/>
            <person name="Podsiadlowski L."/>
            <person name="Prost S."/>
            <person name="Krehenwinkel H."/>
            <person name="Mayer C."/>
        </authorList>
    </citation>
    <scope>NUCLEOTIDE SEQUENCE [LARGE SCALE GENOMIC DNA]</scope>
    <source>
        <strain evidence="2">NO-MEL_2022_Ind0_liver</strain>
    </source>
</reference>
<name>A0AAW1FTK5_ZOAVI</name>
<sequence>MADVEISHTFCWLQTPHICAAPLSVSHTAAAEAGEASAQCLPAPVGWESPGEAADWHPDCQPNDGSYQENQT</sequence>
<evidence type="ECO:0000256" key="1">
    <source>
        <dbReference type="SAM" id="MobiDB-lite"/>
    </source>
</evidence>
<organism evidence="2 3">
    <name type="scientific">Zoarces viviparus</name>
    <name type="common">Viviparous eelpout</name>
    <name type="synonym">Blennius viviparus</name>
    <dbReference type="NCBI Taxonomy" id="48416"/>
    <lineage>
        <taxon>Eukaryota</taxon>
        <taxon>Metazoa</taxon>
        <taxon>Chordata</taxon>
        <taxon>Craniata</taxon>
        <taxon>Vertebrata</taxon>
        <taxon>Euteleostomi</taxon>
        <taxon>Actinopterygii</taxon>
        <taxon>Neopterygii</taxon>
        <taxon>Teleostei</taxon>
        <taxon>Neoteleostei</taxon>
        <taxon>Acanthomorphata</taxon>
        <taxon>Eupercaria</taxon>
        <taxon>Perciformes</taxon>
        <taxon>Cottioidei</taxon>
        <taxon>Zoarcales</taxon>
        <taxon>Zoarcidae</taxon>
        <taxon>Zoarcinae</taxon>
        <taxon>Zoarces</taxon>
    </lineage>
</organism>
<keyword evidence="3" id="KW-1185">Reference proteome</keyword>